<evidence type="ECO:0000313" key="3">
    <source>
        <dbReference type="EMBL" id="MFH4980113.1"/>
    </source>
</evidence>
<sequence>MTVIVKHKILQERTLDQPPVHIAVGVQSDECVQCVLQANQVANCNIDEDVESLLTLNAELETNVKALKGEIWTLNAQHKASTMEREHLSNEIDQLTNQMKTQREEAEKCESQLKEEIILMRNELQCQLVEYQMKNDMLEQRHDELNGAYCQLNEYYQQLQSAYNVLYTRVNVETNSISTDPMIDGHSFDQARDCILEVERLNTELDLRKAELIQIRGLLAGQLRNARDAITRLQTDELSELKILLEESVVQMSEHLCESLMSVTNRMRGILLSVNGNGKAVDFADIETFRKVLEKALMTRIHGLGVSHECPCQKKQSDANAMDLYQLTVAEEKTASAFEAHSLQPKNEISWRSDVTDAGASTSLGPQDLLQNQNTFSIVQDSPINQCSPTSNQRVRAVFSPVSYSGAAGHLKTQASKQLPCSTHLQVAILAARLTTKIADNDALFRCNAELAETNVRLQSEVDELKTKLDQLKTEERLGKSSVTLAYEGKYRKGMETETGNLQSASSEAVGNSRISNEFRGSHTLQARDPCADVGDTAIMKSSVGVEVDDMTNENGQEAEFTNDRIEKVKEPVLSDLNFIFAKNTKQMTKEDGVVFKKHTEEDVSGNGSHTEDEWGYIKEDSVEHVITRHEELLGSTEESEPVKAMDESIEVTYEVEVVKLQAVREELELKLKESREEAAELRHEIELLKEDMDSLRAHNEEMDVELRDERKHDSDDIEELCCLEAVTGKTQRFDHEMSQTEEDEAVYADTKNLLDETESIKHDRDIAVNGSDRGSEVTVSKASSYSETVAELRLQNEELRADVEDIRRIAEGLQEKIGFCQGQSSVSDRQNLKLVKRMQELEDELSEMVKVLEKSRASAERKRLEEDELQRTIKQKEEEISALSSEIILLKGSKDLLESEVKKLRSNLEVAQELAERSRGELSDGSEANGSPENYGCMVQLKSALERCEELELEVNSLKSDSESLVSELDCTRKRGKQKVDELESDIAALKKQNDLLKDSECKLMDSLTSYAEKLEHREEELRCLKIKVGELEGNIVSITSEKDQMENEKIMISANAEQLELHLNEKVDELLAAQAKVIQLEKVVTESGEKIVTLESDVVKSTQRISYLEQQLVKALEDQRNRLCMVR</sequence>
<evidence type="ECO:0000313" key="4">
    <source>
        <dbReference type="Proteomes" id="UP001608902"/>
    </source>
</evidence>
<proteinExistence type="predicted"/>
<dbReference type="PANTHER" id="PTHR45615">
    <property type="entry name" value="MYOSIN HEAVY CHAIN, NON-MUSCLE"/>
    <property type="match status" value="1"/>
</dbReference>
<evidence type="ECO:0000256" key="1">
    <source>
        <dbReference type="SAM" id="Coils"/>
    </source>
</evidence>
<dbReference type="EMBL" id="JBGFUD010005076">
    <property type="protein sequence ID" value="MFH4980113.1"/>
    <property type="molecule type" value="Genomic_DNA"/>
</dbReference>
<gene>
    <name evidence="3" type="ORF">AB6A40_006822</name>
</gene>
<evidence type="ECO:0000256" key="2">
    <source>
        <dbReference type="SAM" id="MobiDB-lite"/>
    </source>
</evidence>
<feature type="coiled-coil region" evidence="1">
    <location>
        <begin position="658"/>
        <end position="706"/>
    </location>
</feature>
<dbReference type="PANTHER" id="PTHR45615:SF80">
    <property type="entry name" value="GRIP DOMAIN-CONTAINING PROTEIN"/>
    <property type="match status" value="1"/>
</dbReference>
<organism evidence="3 4">
    <name type="scientific">Gnathostoma spinigerum</name>
    <dbReference type="NCBI Taxonomy" id="75299"/>
    <lineage>
        <taxon>Eukaryota</taxon>
        <taxon>Metazoa</taxon>
        <taxon>Ecdysozoa</taxon>
        <taxon>Nematoda</taxon>
        <taxon>Chromadorea</taxon>
        <taxon>Rhabditida</taxon>
        <taxon>Spirurina</taxon>
        <taxon>Gnathostomatomorpha</taxon>
        <taxon>Gnathostomatoidea</taxon>
        <taxon>Gnathostomatidae</taxon>
        <taxon>Gnathostoma</taxon>
    </lineage>
</organism>
<accession>A0ABD6ESV7</accession>
<feature type="coiled-coil region" evidence="1">
    <location>
        <begin position="448"/>
        <end position="475"/>
    </location>
</feature>
<dbReference type="AlphaFoldDB" id="A0ABD6ESV7"/>
<dbReference type="Proteomes" id="UP001608902">
    <property type="component" value="Unassembled WGS sequence"/>
</dbReference>
<name>A0ABD6ESV7_9BILA</name>
<keyword evidence="1" id="KW-0175">Coiled coil</keyword>
<keyword evidence="4" id="KW-1185">Reference proteome</keyword>
<reference evidence="3 4" key="1">
    <citation type="submission" date="2024-08" db="EMBL/GenBank/DDBJ databases">
        <title>Gnathostoma spinigerum genome.</title>
        <authorList>
            <person name="Gonzalez-Bertolin B."/>
            <person name="Monzon S."/>
            <person name="Zaballos A."/>
            <person name="Jimenez P."/>
            <person name="Dekumyoy P."/>
            <person name="Varona S."/>
            <person name="Cuesta I."/>
            <person name="Sumanam S."/>
            <person name="Adisakwattana P."/>
            <person name="Gasser R.B."/>
            <person name="Hernandez-Gonzalez A."/>
            <person name="Young N.D."/>
            <person name="Perteguer M.J."/>
        </authorList>
    </citation>
    <scope>NUCLEOTIDE SEQUENCE [LARGE SCALE GENOMIC DNA]</scope>
    <source>
        <strain evidence="3">AL3</strain>
        <tissue evidence="3">Liver</tissue>
    </source>
</reference>
<protein>
    <submittedName>
        <fullName evidence="3">Uncharacterized protein</fullName>
    </submittedName>
</protein>
<comment type="caution">
    <text evidence="3">The sequence shown here is derived from an EMBL/GenBank/DDBJ whole genome shotgun (WGS) entry which is preliminary data.</text>
</comment>
<feature type="coiled-coil region" evidence="1">
    <location>
        <begin position="50"/>
        <end position="148"/>
    </location>
</feature>
<feature type="region of interest" description="Disordered" evidence="2">
    <location>
        <begin position="916"/>
        <end position="935"/>
    </location>
</feature>